<dbReference type="OrthoDB" id="278212at2759"/>
<dbReference type="EMBL" id="KZ110599">
    <property type="protein sequence ID" value="OSX61262.1"/>
    <property type="molecule type" value="Genomic_DNA"/>
</dbReference>
<dbReference type="Pfam" id="PF02330">
    <property type="entry name" value="MAM33"/>
    <property type="match status" value="1"/>
</dbReference>
<feature type="region of interest" description="Disordered" evidence="1">
    <location>
        <begin position="134"/>
        <end position="154"/>
    </location>
</feature>
<feature type="compositionally biased region" description="Acidic residues" evidence="1">
    <location>
        <begin position="134"/>
        <end position="148"/>
    </location>
</feature>
<dbReference type="Proteomes" id="UP000194127">
    <property type="component" value="Unassembled WGS sequence"/>
</dbReference>
<dbReference type="InterPro" id="IPR003428">
    <property type="entry name" value="MAM33"/>
</dbReference>
<proteinExistence type="predicted"/>
<sequence>MSAIRCLRHVSLSANRAFAVRAASRTLSRAALPVFAVRAAPVCASTSRPFSASARALGEGASDVSLAQKLGEELQYEKEAAAEADPDFLKSFKAQGVWAIEDVAGNDEIALSRKFGNEAIRLMFSIADIQNEQEGEFDQPEEGEEANPEEGTLPSYPIRCSVSITKSGAPGALTVDAMCQEGAFVVDNISFYTDAKVGTELTAEADWKRRGLYIGPQFDTLDVAVQEEFERFLQERGINESLAMFIPEYAEYKEQKEYVSWLQHMKSFVEA</sequence>
<reference evidence="2 3" key="1">
    <citation type="submission" date="2017-04" db="EMBL/GenBank/DDBJ databases">
        <title>Genome Sequence of the Model Brown-Rot Fungus Postia placenta SB12.</title>
        <authorList>
            <consortium name="DOE Joint Genome Institute"/>
            <person name="Gaskell J."/>
            <person name="Kersten P."/>
            <person name="Larrondo L.F."/>
            <person name="Canessa P."/>
            <person name="Martinez D."/>
            <person name="Hibbett D."/>
            <person name="Schmoll M."/>
            <person name="Kubicek C.P."/>
            <person name="Martinez A.T."/>
            <person name="Yadav J."/>
            <person name="Master E."/>
            <person name="Magnuson J.K."/>
            <person name="James T."/>
            <person name="Yaver D."/>
            <person name="Berka R."/>
            <person name="Labutti K."/>
            <person name="Lipzen A."/>
            <person name="Aerts A."/>
            <person name="Barry K."/>
            <person name="Henrissat B."/>
            <person name="Blanchette R."/>
            <person name="Grigoriev I."/>
            <person name="Cullen D."/>
        </authorList>
    </citation>
    <scope>NUCLEOTIDE SEQUENCE [LARGE SCALE GENOMIC DNA]</scope>
    <source>
        <strain evidence="2 3">MAD-698-R-SB12</strain>
    </source>
</reference>
<dbReference type="RefSeq" id="XP_024338056.1">
    <property type="nucleotide sequence ID" value="XM_024477740.1"/>
</dbReference>
<dbReference type="AlphaFoldDB" id="A0A1X6MYE4"/>
<dbReference type="SUPFAM" id="SSF54529">
    <property type="entry name" value="Mitochondrial glycoprotein MAM33-like"/>
    <property type="match status" value="1"/>
</dbReference>
<dbReference type="Gene3D" id="3.10.280.10">
    <property type="entry name" value="Mitochondrial glycoprotein"/>
    <property type="match status" value="1"/>
</dbReference>
<evidence type="ECO:0008006" key="4">
    <source>
        <dbReference type="Google" id="ProtNLM"/>
    </source>
</evidence>
<organism evidence="2 3">
    <name type="scientific">Postia placenta MAD-698-R-SB12</name>
    <dbReference type="NCBI Taxonomy" id="670580"/>
    <lineage>
        <taxon>Eukaryota</taxon>
        <taxon>Fungi</taxon>
        <taxon>Dikarya</taxon>
        <taxon>Basidiomycota</taxon>
        <taxon>Agaricomycotina</taxon>
        <taxon>Agaricomycetes</taxon>
        <taxon>Polyporales</taxon>
        <taxon>Adustoporiaceae</taxon>
        <taxon>Rhodonia</taxon>
    </lineage>
</organism>
<keyword evidence="3" id="KW-1185">Reference proteome</keyword>
<evidence type="ECO:0000313" key="3">
    <source>
        <dbReference type="Proteomes" id="UP000194127"/>
    </source>
</evidence>
<evidence type="ECO:0000313" key="2">
    <source>
        <dbReference type="EMBL" id="OSX61262.1"/>
    </source>
</evidence>
<dbReference type="PANTHER" id="PTHR10826">
    <property type="entry name" value="COMPLEMENT COMPONENT 1"/>
    <property type="match status" value="1"/>
</dbReference>
<dbReference type="STRING" id="670580.A0A1X6MYE4"/>
<dbReference type="GeneID" id="36322690"/>
<accession>A0A1X6MYE4</accession>
<gene>
    <name evidence="2" type="ORF">POSPLADRAFT_1040413</name>
</gene>
<dbReference type="PANTHER" id="PTHR10826:SF1">
    <property type="entry name" value="COMPLEMENT COMPONENT 1 Q SUBCOMPONENT-BINDING PROTEIN, MITOCHONDRIAL"/>
    <property type="match status" value="1"/>
</dbReference>
<dbReference type="GO" id="GO:0005759">
    <property type="term" value="C:mitochondrial matrix"/>
    <property type="evidence" value="ECO:0007669"/>
    <property type="project" value="InterPro"/>
</dbReference>
<name>A0A1X6MYE4_9APHY</name>
<dbReference type="GO" id="GO:0042256">
    <property type="term" value="P:cytosolic ribosome assembly"/>
    <property type="evidence" value="ECO:0007669"/>
    <property type="project" value="TreeGrafter"/>
</dbReference>
<protein>
    <recommendedName>
        <fullName evidence="4">Mitochondrial glyco protein</fullName>
    </recommendedName>
</protein>
<evidence type="ECO:0000256" key="1">
    <source>
        <dbReference type="SAM" id="MobiDB-lite"/>
    </source>
</evidence>
<dbReference type="InterPro" id="IPR036561">
    <property type="entry name" value="MAM33_sf"/>
</dbReference>